<dbReference type="AlphaFoldDB" id="A0A7W6RCY8"/>
<dbReference type="InterPro" id="IPR006683">
    <property type="entry name" value="Thioestr_dom"/>
</dbReference>
<dbReference type="RefSeq" id="WP_184043267.1">
    <property type="nucleotide sequence ID" value="NZ_JACIGK010000007.1"/>
</dbReference>
<feature type="domain" description="Thioesterase" evidence="1">
    <location>
        <begin position="54"/>
        <end position="137"/>
    </location>
</feature>
<dbReference type="InterPro" id="IPR029069">
    <property type="entry name" value="HotDog_dom_sf"/>
</dbReference>
<gene>
    <name evidence="2" type="ORF">GGD89_001270</name>
</gene>
<name>A0A7W6RCY8_9PROT</name>
<evidence type="ECO:0000313" key="3">
    <source>
        <dbReference type="Proteomes" id="UP000554286"/>
    </source>
</evidence>
<dbReference type="Pfam" id="PF03061">
    <property type="entry name" value="4HBT"/>
    <property type="match status" value="1"/>
</dbReference>
<evidence type="ECO:0000259" key="1">
    <source>
        <dbReference type="Pfam" id="PF03061"/>
    </source>
</evidence>
<comment type="caution">
    <text evidence="2">The sequence shown here is derived from an EMBL/GenBank/DDBJ whole genome shotgun (WGS) entry which is preliminary data.</text>
</comment>
<dbReference type="GO" id="GO:0016790">
    <property type="term" value="F:thiolester hydrolase activity"/>
    <property type="evidence" value="ECO:0007669"/>
    <property type="project" value="UniProtKB-ARBA"/>
</dbReference>
<dbReference type="CDD" id="cd03443">
    <property type="entry name" value="PaaI_thioesterase"/>
    <property type="match status" value="1"/>
</dbReference>
<dbReference type="Gene3D" id="3.10.129.10">
    <property type="entry name" value="Hotdog Thioesterase"/>
    <property type="match status" value="1"/>
</dbReference>
<evidence type="ECO:0000313" key="2">
    <source>
        <dbReference type="EMBL" id="MBB4265648.1"/>
    </source>
</evidence>
<keyword evidence="3" id="KW-1185">Reference proteome</keyword>
<organism evidence="2 3">
    <name type="scientific">Roseospira visakhapatnamensis</name>
    <dbReference type="NCBI Taxonomy" id="390880"/>
    <lineage>
        <taxon>Bacteria</taxon>
        <taxon>Pseudomonadati</taxon>
        <taxon>Pseudomonadota</taxon>
        <taxon>Alphaproteobacteria</taxon>
        <taxon>Rhodospirillales</taxon>
        <taxon>Rhodospirillaceae</taxon>
        <taxon>Roseospira</taxon>
    </lineage>
</organism>
<dbReference type="EMBL" id="JACIGK010000007">
    <property type="protein sequence ID" value="MBB4265648.1"/>
    <property type="molecule type" value="Genomic_DNA"/>
</dbReference>
<dbReference type="Proteomes" id="UP000554286">
    <property type="component" value="Unassembled WGS sequence"/>
</dbReference>
<reference evidence="2 3" key="1">
    <citation type="submission" date="2020-08" db="EMBL/GenBank/DDBJ databases">
        <title>Genome sequencing of Purple Non-Sulfur Bacteria from various extreme environments.</title>
        <authorList>
            <person name="Mayer M."/>
        </authorList>
    </citation>
    <scope>NUCLEOTIDE SEQUENCE [LARGE SCALE GENOMIC DNA]</scope>
    <source>
        <strain evidence="2 3">JA131</strain>
    </source>
</reference>
<protein>
    <submittedName>
        <fullName evidence="2">Acyl-coenzyme A thioesterase PaaI-like protein</fullName>
    </submittedName>
</protein>
<sequence length="166" mass="17647">MTDRAVQDTYPEDLSHCYGCGRVNSQGHQLKSHWDGRQAVARFEPEGHHTAIPGFVYGGLLASLIDCHGTGTASAAAYQAEGRPLGSDPPMRFVTASLHVDFLKPTPLGGPLDLRGVVEEQSDRKVVVAITIAAEGTVCVKGQVVAVRMPATMAPRPAARADEQCV</sequence>
<accession>A0A7W6RCY8</accession>
<dbReference type="SUPFAM" id="SSF54637">
    <property type="entry name" value="Thioesterase/thiol ester dehydrase-isomerase"/>
    <property type="match status" value="1"/>
</dbReference>
<proteinExistence type="predicted"/>